<gene>
    <name evidence="2" type="ORF">MM415A00243_0032</name>
    <name evidence="1" type="ORF">MM415B00422_0032</name>
    <name evidence="3" type="ORF">TM448B01581_0010</name>
</gene>
<name>A0A6M3J5Y7_9ZZZZ</name>
<sequence>MIHGNRLGGYAIDPSDFSRHAGFDSLFKVPVTIDVGHHEIHDGDSFHVAVVDTVMADTETLIVAFKTPSGAKLSHMVFGWSIKAAGHVDLVEGPTWTTNTGTVIVPRNRLRSGGTSTLTEDKTATPAYTAGGVLLNPTGLAGGTTITLGYGFASKTAGNQGSHDTEWVLKAATAYAIVLTADANSNGGFIELDWYEHTSA</sequence>
<evidence type="ECO:0000313" key="2">
    <source>
        <dbReference type="EMBL" id="QJA83970.1"/>
    </source>
</evidence>
<accession>A0A6M3J5Y7</accession>
<evidence type="ECO:0000313" key="3">
    <source>
        <dbReference type="EMBL" id="QJH99415.1"/>
    </source>
</evidence>
<dbReference type="EMBL" id="MT142521">
    <property type="protein sequence ID" value="QJA83970.1"/>
    <property type="molecule type" value="Genomic_DNA"/>
</dbReference>
<dbReference type="AlphaFoldDB" id="A0A6M3J5Y7"/>
<dbReference type="EMBL" id="MT141535">
    <property type="protein sequence ID" value="QJA65270.1"/>
    <property type="molecule type" value="Genomic_DNA"/>
</dbReference>
<protein>
    <submittedName>
        <fullName evidence="1">Uncharacterized protein</fullName>
    </submittedName>
</protein>
<organism evidence="1">
    <name type="scientific">viral metagenome</name>
    <dbReference type="NCBI Taxonomy" id="1070528"/>
    <lineage>
        <taxon>unclassified sequences</taxon>
        <taxon>metagenomes</taxon>
        <taxon>organismal metagenomes</taxon>
    </lineage>
</organism>
<reference evidence="1" key="1">
    <citation type="submission" date="2020-03" db="EMBL/GenBank/DDBJ databases">
        <title>The deep terrestrial virosphere.</title>
        <authorList>
            <person name="Holmfeldt K."/>
            <person name="Nilsson E."/>
            <person name="Simone D."/>
            <person name="Lopez-Fernandez M."/>
            <person name="Wu X."/>
            <person name="de Brujin I."/>
            <person name="Lundin D."/>
            <person name="Andersson A."/>
            <person name="Bertilsson S."/>
            <person name="Dopson M."/>
        </authorList>
    </citation>
    <scope>NUCLEOTIDE SEQUENCE</scope>
    <source>
        <strain evidence="2">MM415A00243</strain>
        <strain evidence="1">MM415B00422</strain>
        <strain evidence="3">TM448B01581</strain>
    </source>
</reference>
<evidence type="ECO:0000313" key="1">
    <source>
        <dbReference type="EMBL" id="QJA65270.1"/>
    </source>
</evidence>
<proteinExistence type="predicted"/>
<dbReference type="EMBL" id="MT144787">
    <property type="protein sequence ID" value="QJH99415.1"/>
    <property type="molecule type" value="Genomic_DNA"/>
</dbReference>